<evidence type="ECO:0000313" key="2">
    <source>
        <dbReference type="EMBL" id="XDS46513.1"/>
    </source>
</evidence>
<dbReference type="EMBL" id="CP129675">
    <property type="protein sequence ID" value="XDS46513.1"/>
    <property type="molecule type" value="Genomic_DNA"/>
</dbReference>
<feature type="transmembrane region" description="Helical" evidence="1">
    <location>
        <begin position="12"/>
        <end position="37"/>
    </location>
</feature>
<accession>A0AB39UCN5</accession>
<dbReference type="PROSITE" id="PS51257">
    <property type="entry name" value="PROKAR_LIPOPROTEIN"/>
    <property type="match status" value="1"/>
</dbReference>
<keyword evidence="1" id="KW-0812">Transmembrane</keyword>
<reference evidence="2" key="1">
    <citation type="submission" date="2023-07" db="EMBL/GenBank/DDBJ databases">
        <title>Bifidobacterium aquikefiriaerophilum sp. nov. and Bifidobacterium eccum sp. nov., isolated from water kefir.</title>
        <authorList>
            <person name="Breselge S."/>
            <person name="Bellassi P."/>
            <person name="Barcenilla C."/>
            <person name="Alvarez-Ordonez A."/>
            <person name="Morelli L."/>
            <person name="Cotter P.D."/>
        </authorList>
    </citation>
    <scope>NUCLEOTIDE SEQUENCE</scope>
    <source>
        <strain evidence="2">WK048_4_13</strain>
    </source>
</reference>
<dbReference type="AlphaFoldDB" id="A0AB39UCN5"/>
<organism evidence="2">
    <name type="scientific">Bifidobacterium fermentum</name>
    <dbReference type="NCBI Taxonomy" id="3059035"/>
    <lineage>
        <taxon>Bacteria</taxon>
        <taxon>Bacillati</taxon>
        <taxon>Actinomycetota</taxon>
        <taxon>Actinomycetes</taxon>
        <taxon>Bifidobacteriales</taxon>
        <taxon>Bifidobacteriaceae</taxon>
        <taxon>Bifidobacterium</taxon>
    </lineage>
</organism>
<keyword evidence="1" id="KW-0472">Membrane</keyword>
<keyword evidence="1" id="KW-1133">Transmembrane helix</keyword>
<protein>
    <submittedName>
        <fullName evidence="2">Uncharacterized protein</fullName>
    </submittedName>
</protein>
<proteinExistence type="predicted"/>
<evidence type="ECO:0000256" key="1">
    <source>
        <dbReference type="SAM" id="Phobius"/>
    </source>
</evidence>
<gene>
    <name evidence="2" type="ORF">QN217_10400</name>
</gene>
<name>A0AB39UCN5_9BIFI</name>
<sequence>MKTSRVHNITILRIIITVIACYFAAWLVSFACLQSAMNEYDKVNSQNDSSVFLYVYTKAYLKSLPSKTLAKIKNIPEPQSPPNQETPTGNSPFIWVMIRNTITLDHMSSALSASTAEYVGYTSNVLNTITPLNAKLATQ</sequence>